<name>A0A6A6S6Y7_9PLEO</name>
<dbReference type="InterPro" id="IPR008271">
    <property type="entry name" value="Ser/Thr_kinase_AS"/>
</dbReference>
<dbReference type="Pfam" id="PF00069">
    <property type="entry name" value="Pkinase"/>
    <property type="match status" value="1"/>
</dbReference>
<sequence>MDITITNADKTPPESRAMDLDYLQTLLPRLQIVDESSPSKPDNYRIYPTTPQSTTALSVIAPESTLAEVPCSDIQSVLEDWSGRGHHVDFLPDESVPLEQGRFLGHGSMGGVYQTRIRGHEFAWKRRFCRRRIGDAERTEIEILKKVSHRHIIKLAGSYTHRQFLGLLLYPVAICDLATLLEDAEACIAHDMDATQQERLSALGLLRMDACMHHWSGSSFLFSGMGCIIRAVDYLHSHHIRHKDLKPSNILLSPDSLWLTDFGTATDFSLQTVSLTENGERGTPKYFAPEVATYKPNGRAADIFSLGCVLLEMHTLYLTETLDVLRHLRIAHDKSFQANLDGIHNWFERQISLSSWSDQHIKTQIRSMLQREPEHRPLINEICASFALIDTFQKSTGEDALFGDCCRRVYMSQEEHEEELARVKEQYGVEVSHLKSGWTNAQRELEIQRLAVENAHQEIAKLEQMLESDKLNRSRYAPCPICDTIWPSGEEVDKHINAEHPAKSRGLNDINRKPVTRAKAHPSPSQCVICNSGSMFSVKQLKRHREDAHHDIDFEEEEQLRSDFPLIPSGPSKYMV</sequence>
<keyword evidence="12" id="KW-1185">Reference proteome</keyword>
<dbReference type="PROSITE" id="PS00108">
    <property type="entry name" value="PROTEIN_KINASE_ST"/>
    <property type="match status" value="1"/>
</dbReference>
<dbReference type="AlphaFoldDB" id="A0A6A6S6Y7"/>
<dbReference type="EMBL" id="MU006780">
    <property type="protein sequence ID" value="KAF2643350.1"/>
    <property type="molecule type" value="Genomic_DNA"/>
</dbReference>
<dbReference type="PROSITE" id="PS50011">
    <property type="entry name" value="PROTEIN_KINASE_DOM"/>
    <property type="match status" value="1"/>
</dbReference>
<dbReference type="Proteomes" id="UP000799753">
    <property type="component" value="Unassembled WGS sequence"/>
</dbReference>
<dbReference type="OrthoDB" id="4062651at2759"/>
<feature type="domain" description="Protein kinase" evidence="10">
    <location>
        <begin position="98"/>
        <end position="389"/>
    </location>
</feature>
<dbReference type="InterPro" id="IPR000719">
    <property type="entry name" value="Prot_kinase_dom"/>
</dbReference>
<dbReference type="PANTHER" id="PTHR43671:SF98">
    <property type="entry name" value="SERINE_THREONINE-PROTEIN KINASE NEK11"/>
    <property type="match status" value="1"/>
</dbReference>
<proteinExistence type="predicted"/>
<comment type="catalytic activity">
    <reaction evidence="7">
        <text>L-threonyl-[protein] + ATP = O-phospho-L-threonyl-[protein] + ADP + H(+)</text>
        <dbReference type="Rhea" id="RHEA:46608"/>
        <dbReference type="Rhea" id="RHEA-COMP:11060"/>
        <dbReference type="Rhea" id="RHEA-COMP:11605"/>
        <dbReference type="ChEBI" id="CHEBI:15378"/>
        <dbReference type="ChEBI" id="CHEBI:30013"/>
        <dbReference type="ChEBI" id="CHEBI:30616"/>
        <dbReference type="ChEBI" id="CHEBI:61977"/>
        <dbReference type="ChEBI" id="CHEBI:456216"/>
        <dbReference type="EC" id="2.7.11.1"/>
    </reaction>
</comment>
<evidence type="ECO:0000259" key="10">
    <source>
        <dbReference type="PROSITE" id="PS50011"/>
    </source>
</evidence>
<evidence type="ECO:0000313" key="11">
    <source>
        <dbReference type="EMBL" id="KAF2643350.1"/>
    </source>
</evidence>
<evidence type="ECO:0000256" key="8">
    <source>
        <dbReference type="ARBA" id="ARBA00048679"/>
    </source>
</evidence>
<reference evidence="11" key="1">
    <citation type="journal article" date="2020" name="Stud. Mycol.">
        <title>101 Dothideomycetes genomes: a test case for predicting lifestyles and emergence of pathogens.</title>
        <authorList>
            <person name="Haridas S."/>
            <person name="Albert R."/>
            <person name="Binder M."/>
            <person name="Bloem J."/>
            <person name="Labutti K."/>
            <person name="Salamov A."/>
            <person name="Andreopoulos B."/>
            <person name="Baker S."/>
            <person name="Barry K."/>
            <person name="Bills G."/>
            <person name="Bluhm B."/>
            <person name="Cannon C."/>
            <person name="Castanera R."/>
            <person name="Culley D."/>
            <person name="Daum C."/>
            <person name="Ezra D."/>
            <person name="Gonzalez J."/>
            <person name="Henrissat B."/>
            <person name="Kuo A."/>
            <person name="Liang C."/>
            <person name="Lipzen A."/>
            <person name="Lutzoni F."/>
            <person name="Magnuson J."/>
            <person name="Mondo S."/>
            <person name="Nolan M."/>
            <person name="Ohm R."/>
            <person name="Pangilinan J."/>
            <person name="Park H.-J."/>
            <person name="Ramirez L."/>
            <person name="Alfaro M."/>
            <person name="Sun H."/>
            <person name="Tritt A."/>
            <person name="Yoshinaga Y."/>
            <person name="Zwiers L.-H."/>
            <person name="Turgeon B."/>
            <person name="Goodwin S."/>
            <person name="Spatafora J."/>
            <person name="Crous P."/>
            <person name="Grigoriev I."/>
        </authorList>
    </citation>
    <scope>NUCLEOTIDE SEQUENCE</scope>
    <source>
        <strain evidence="11">CBS 473.64</strain>
    </source>
</reference>
<dbReference type="GO" id="GO:0005634">
    <property type="term" value="C:nucleus"/>
    <property type="evidence" value="ECO:0007669"/>
    <property type="project" value="TreeGrafter"/>
</dbReference>
<dbReference type="InterPro" id="IPR050660">
    <property type="entry name" value="NEK_Ser/Thr_kinase"/>
</dbReference>
<keyword evidence="2" id="KW-0723">Serine/threonine-protein kinase</keyword>
<dbReference type="Gene3D" id="3.30.200.20">
    <property type="entry name" value="Phosphorylase Kinase, domain 1"/>
    <property type="match status" value="1"/>
</dbReference>
<keyword evidence="9" id="KW-0175">Coiled coil</keyword>
<dbReference type="InterPro" id="IPR011009">
    <property type="entry name" value="Kinase-like_dom_sf"/>
</dbReference>
<keyword evidence="4" id="KW-0547">Nucleotide-binding</keyword>
<dbReference type="GO" id="GO:0005524">
    <property type="term" value="F:ATP binding"/>
    <property type="evidence" value="ECO:0007669"/>
    <property type="project" value="UniProtKB-KW"/>
</dbReference>
<keyword evidence="3" id="KW-0808">Transferase</keyword>
<protein>
    <recommendedName>
        <fullName evidence="1">non-specific serine/threonine protein kinase</fullName>
        <ecNumber evidence="1">2.7.11.1</ecNumber>
    </recommendedName>
</protein>
<evidence type="ECO:0000256" key="3">
    <source>
        <dbReference type="ARBA" id="ARBA00022679"/>
    </source>
</evidence>
<dbReference type="SUPFAM" id="SSF56112">
    <property type="entry name" value="Protein kinase-like (PK-like)"/>
    <property type="match status" value="1"/>
</dbReference>
<evidence type="ECO:0000256" key="7">
    <source>
        <dbReference type="ARBA" id="ARBA00047899"/>
    </source>
</evidence>
<dbReference type="GO" id="GO:0004674">
    <property type="term" value="F:protein serine/threonine kinase activity"/>
    <property type="evidence" value="ECO:0007669"/>
    <property type="project" value="UniProtKB-KW"/>
</dbReference>
<evidence type="ECO:0000256" key="2">
    <source>
        <dbReference type="ARBA" id="ARBA00022527"/>
    </source>
</evidence>
<evidence type="ECO:0000256" key="1">
    <source>
        <dbReference type="ARBA" id="ARBA00012513"/>
    </source>
</evidence>
<accession>A0A6A6S6Y7</accession>
<dbReference type="Gene3D" id="1.10.510.10">
    <property type="entry name" value="Transferase(Phosphotransferase) domain 1"/>
    <property type="match status" value="1"/>
</dbReference>
<feature type="coiled-coil region" evidence="9">
    <location>
        <begin position="445"/>
        <end position="472"/>
    </location>
</feature>
<evidence type="ECO:0000256" key="4">
    <source>
        <dbReference type="ARBA" id="ARBA00022741"/>
    </source>
</evidence>
<keyword evidence="6" id="KW-0067">ATP-binding</keyword>
<comment type="catalytic activity">
    <reaction evidence="8">
        <text>L-seryl-[protein] + ATP = O-phospho-L-seryl-[protein] + ADP + H(+)</text>
        <dbReference type="Rhea" id="RHEA:17989"/>
        <dbReference type="Rhea" id="RHEA-COMP:9863"/>
        <dbReference type="Rhea" id="RHEA-COMP:11604"/>
        <dbReference type="ChEBI" id="CHEBI:15378"/>
        <dbReference type="ChEBI" id="CHEBI:29999"/>
        <dbReference type="ChEBI" id="CHEBI:30616"/>
        <dbReference type="ChEBI" id="CHEBI:83421"/>
        <dbReference type="ChEBI" id="CHEBI:456216"/>
        <dbReference type="EC" id="2.7.11.1"/>
    </reaction>
</comment>
<evidence type="ECO:0000313" key="12">
    <source>
        <dbReference type="Proteomes" id="UP000799753"/>
    </source>
</evidence>
<organism evidence="11 12">
    <name type="scientific">Massarina eburnea CBS 473.64</name>
    <dbReference type="NCBI Taxonomy" id="1395130"/>
    <lineage>
        <taxon>Eukaryota</taxon>
        <taxon>Fungi</taxon>
        <taxon>Dikarya</taxon>
        <taxon>Ascomycota</taxon>
        <taxon>Pezizomycotina</taxon>
        <taxon>Dothideomycetes</taxon>
        <taxon>Pleosporomycetidae</taxon>
        <taxon>Pleosporales</taxon>
        <taxon>Massarineae</taxon>
        <taxon>Massarinaceae</taxon>
        <taxon>Massarina</taxon>
    </lineage>
</organism>
<evidence type="ECO:0000256" key="9">
    <source>
        <dbReference type="SAM" id="Coils"/>
    </source>
</evidence>
<evidence type="ECO:0000256" key="5">
    <source>
        <dbReference type="ARBA" id="ARBA00022777"/>
    </source>
</evidence>
<gene>
    <name evidence="11" type="ORF">P280DRAFT_547514</name>
</gene>
<dbReference type="EC" id="2.7.11.1" evidence="1"/>
<dbReference type="CDD" id="cd00180">
    <property type="entry name" value="PKc"/>
    <property type="match status" value="1"/>
</dbReference>
<evidence type="ECO:0000256" key="6">
    <source>
        <dbReference type="ARBA" id="ARBA00022840"/>
    </source>
</evidence>
<dbReference type="SMART" id="SM00220">
    <property type="entry name" value="S_TKc"/>
    <property type="match status" value="1"/>
</dbReference>
<keyword evidence="5 11" id="KW-0418">Kinase</keyword>
<dbReference type="PANTHER" id="PTHR43671">
    <property type="entry name" value="SERINE/THREONINE-PROTEIN KINASE NEK"/>
    <property type="match status" value="1"/>
</dbReference>